<dbReference type="RefSeq" id="WP_366194398.1">
    <property type="nucleotide sequence ID" value="NZ_JBFBVU010000029.1"/>
</dbReference>
<feature type="region of interest" description="Disordered" evidence="7">
    <location>
        <begin position="1900"/>
        <end position="1946"/>
    </location>
</feature>
<keyword evidence="6" id="KW-0966">Cell projection</keyword>
<dbReference type="InterPro" id="IPR032812">
    <property type="entry name" value="SbsA_Ig"/>
</dbReference>
<evidence type="ECO:0000256" key="3">
    <source>
        <dbReference type="ARBA" id="ARBA00022490"/>
    </source>
</evidence>
<dbReference type="InterPro" id="IPR018511">
    <property type="entry name" value="Hemolysin-typ_Ca-bd_CS"/>
</dbReference>
<dbReference type="PANTHER" id="PTHR34599">
    <property type="entry name" value="PEROXIDASE-RELATED"/>
    <property type="match status" value="1"/>
</dbReference>
<dbReference type="Gene3D" id="2.150.10.10">
    <property type="entry name" value="Serralysin-like metalloprotease, C-terminal"/>
    <property type="match status" value="5"/>
</dbReference>
<dbReference type="SUPFAM" id="SSF48317">
    <property type="entry name" value="Acid phosphatase/Vanadium-dependent haloperoxidase"/>
    <property type="match status" value="1"/>
</dbReference>
<dbReference type="InterPro" id="IPR013783">
    <property type="entry name" value="Ig-like_fold"/>
</dbReference>
<sequence length="5880" mass="601312">MGKIEYLPIASATQTNTQVFDSFLRPLDGSSLAAFAALLRQFSLTFDPLGAAQPVTLDHAGFRLTGSGLATLPGQMAPWLVIADPTQPLLEVLSDGTATQLRFVQASRGLDLTAATSGDTAATADQLGRVLTLLSSYRDGLLDADALATGLEGENVTALDSALAAPLAAQAVVPSAAASMGVNLVGDGSDETLTGTDFDDVIDARAGNDSVSGGLGDDTLIGGGGADTLYGEQGDDTLDGGFGNDLLFGGSQNDTLSGGDGNDQLFGNSGADIMDGGNNSDSYFVDRFDTVTDTGTAGYDKATIQDPTGVVLDLTGWSGIERINGNDGDDTIDGSSQTATLLLSGAKGDDTLIGGSASDALIGGEGDDTLSGGAGDDLLLGSTGNDTYSGGAGNDVLMIGEDGDIVTDGGTGNDKAVIYNPAGVTLSVGGWKSVERFTGYTGDDTIDATGGTTRVVLSGGDGDDTLTGSDVADTIYGGKDDDTLDGGIGDDLLVGGTGNDILRGGEGDDLLFGGAGNDTYTGGDGDDVMLIGEDGDSVTDGGAGNDKAIIYNPAGVSLSVGGWLGVERISGFTGDDTIDATGSNVRFTMVGNGGNDRLIGGSKGDTIFAGDGDDNVSGGGGNDVLIGGAGNDTIEGGAGDDFLLGGAGRNTYVFGDGAGKDVVVGFKDGTDLIHLAGHSQISSLSDLDITQMGTHTVVRAKGTTAHQFTLADFDATKLTTADFHFGITPGGPAQFTVALKTDTGVSASDKITSNADLIATIQSTAAVSQVLVSLDGGAFVAISETPDATGKLDLTKASLDSALGTSLSDGLHTVHFAVDDANGARSISQALDFTFDTTAQTSTAALAPSSDTDPVGDNSTSLAKVKLVGTGEPGATVSDGTVSALVKNDGSFALSGVAVAKGANTLTLTTTDAAGNASTLSLTITGVDPVASDTPVLTWNQIALDSIVDNAAGATTASRVLAMQSVAVYDVIAALDGSSAVMADVDAPAGADLAAAVSVASHAVLSYAFPAFAPELDTHLATTLAAIGDGQAKTDGMALGQSVASKVIAIRGQDGWDDFEPYPGSDVPGEWRETGPFYNTAVTPQYATMDPWSLQSTDQFRPGGPPKLTSKAYADAVAEVADIGSRNSTTRTTDQSEAAQFWKDARGTETTPGHWNSIAADYLASQGLGSAENARTMAVLNIAMADAMIAAWDAKYTFDYWRPEDAIREADSDGNPATVQDATWNPYLFAPAHPEYVSGHGAASGAAAEILTDLFGTQAFSTESLGLLGTTRSFASYWEAAQENADSRLWGGVHYDFSNQDGLTLGQTVADWAMAAFTSTTDSAPPVIVVDSFPDYVANQPIDLTGAALDALSGLAGLTVSVNGGVPTDVGTDAAGNFAYTLNGLADGQYDLAFRATDVAGNQSATLNHTVLVDSLAPSVTLTSTDANGDLSGIGARLTGTIDGTGSPVIALAYQIGGGTTVPISFNSTTGAFDTRLNLSGVDAGDHTVTLIGVDAAGNSLSQDIDLSLTTAVPFVVTQRYPAEDASDVGSTFRPEVHFSRPVDATTLTTSTFYITDTGGAVLPSQVKLSADGLKAWLFPAQAMPGASKITVHLDGDNIKATDGAVLDGDADGAAGGGFASSFSTVSTAAVSNTTITGYLVDPGNDLKPMTVDDYSRGPDGTDFTDDDVFKSPIEGAEVYILGLEQFKVTTDATGYFELTNVPSGNVKVALDGRTATNPPNGIFWPEMVMDATIIAGQENTLMAAQGTPEQRAAVEGRGEVYLPRVPSEILTDLSDTAETQINVPVSAAQDLTAEQRNAIQLVVQPGTAVDEHGDPVSNAQVGISTVPPELVMDMLPAGIMQHTFDLTIQAPDAAVFTTPAQLTLPNVFNAAPGTKLNLLSFDHTTGRLVIEGTGTVSADGKTVTTDPGTGITKPGWHGMTPPGGCGGDGDAPEQPDDPSPADMTTYSDPVIQALMLGDGGNVVFTRSFSAEAALPNTPTPPPGGADCDPPAPAQDTATEKQPDKVIKITVDGKAAEYLKLTGSINGFSHTENLKAGSGKTAKFELTSKTFTEMFGAKKLADPSVIQDILYASSVVIETTKTNTDGSKDTTIEKIVLSRLIDVADDDHTAPTLEFSETVSTGSVKRDRPIKIEAGADAPTLKSTGSNEFSVDATGKVTFDPNANGARTGKLAVEFNVTNGDKSKTANALELALKGKGAPIQKILVDEAEIAAALKVIADGTDPNITANTTAAEKGLIDNIAPPPPVGPPAPNTERADLAKAIRDRVKDFFDPYKEGILLGASGDANLMEIDFSSKAPTVRGGKTFYTFGTVGTTTQRIDNTGDIKALVTNKDKYGAPEQAFRLDKAINQSYTDPGDVSIYMNSFFEIANFTTADQIRNSVAKTITHEFGHTLGLRHTHTSNNNITVNGVAGVKDIMKQGLDNAGTLVVTAITAGALKLATNIAYTAADAAKALNYYVAHFAEKANGFDLHMVGAAHADGAYLDGSPGLVEEEVIPDPIVGTVAAIFEAGTGVLVTGLADFGFVAVDGPGGQAVTKTFQIISLGTDPLVIDDVAAANALFAVTNFTGPVTLNTGEVATFDVTFDPSHKGTVADQLTVSWNQDSGDQVIQLTASGVLPTPSISVTSDTSNLGGVDRGATATQADMFTITNDGLQDLVIDGISLDPGAASFGLVGVPTDLATNPITLTTGESFSFGASFKGVAPGLARGAVSISSNDPNTPSFEVAAVATSFDGQHYFDWGNDFIAVDIAGDVLRTKSDDDGSFSLFLPSQEDYTITVFDPDSGLVAVNYGTTSPSGQGTDLASGLVFRPSTAEDKDFDGLAADIEHAVGTSDINPDSNADGISDFNAVLSGIEALDPFSTNLGVVRTLALNGEVKAMFAARDQAADGSTTDPLLVLTATGLSVIDVTDPRAPTVESVTAIAKVRDGDFDAALDLMVVVATDGTTHIWDLSDTSAPVDLGELTTGAGHVAARDGQALISVSGAVKLFDLTTGDEIESISLGSNVASVRGLVQEGAFAYALDNRGTLHVIEQLGDQLLLRGSVSVGLSAAERKLFAGDGVVYVPASNGFQGGYVTVDVSSPDAPSVISGADDTSLGGNAIALNGAGRGLVVGDPGGVFGVDAIDVINTSSPANTGSLITRYTVDSKPTDVLIAAGVGYVGAADGKLHIVNFQPFDTSGVAPQVSLMSADVDIDPATAGVQILEGSLISLDAMITDDAGLRSVSLLVDGDPIIVDLSYPFDLNARIPLLGSGETSRPISLQIRATDTGGNVGLSTLINAEIVPDTIPPMLEFSTLDPGALYGRSKRGFSFTFDEALDPTIDLAAAFQLTGPSGVVTPASMLLRSGDRTVSLTYPVLEEGSYTMALVGGAITDVAGNATSATDQTFDFELGTFSNEWTGAAGDNLWGTAGNWTTGVVPDATDDVFVGNLTGEVVLRNLGDVDLKSLVAEAPLRISHGTRLTTEFDALLEDVTLESHTAALEVGSIGQIDILNLTRGTVDGPGMINIEEELNWREGTFGQGGLLTVENGALARFGVDYDPEADVPYPTTQRLYRDLLLEGNGTVGAGQLRLGLTQYNPTLAQNETIGGRLTIAAGSELELTNFNSDILLNSHFGGAGVENLGTLRKTGGGTSQAAPFNDTLGQVVIEDGFVSIPSGATLRLTDQDDLAQLKGLKIDGGTLILDSDVTLGDFQMASGTVQGVGDLTLTRTALVTGGTFRGTGDIVVPDGETLKLGQTYDPEVYPSTGYITMARDLDVSGDVIHANANLGLGDAVYDPTLGQYVYTDSAITVQSSGVYTFSSPFADMSVNSPAQNTASGISNAGGIVKTGGGAAGAAFIGAQTGTFDFRDGILEITNGTFTLTQALIDAGFDRLQIAGGTVVLDEDVTLTELTIQGGSLEGAGSATVQDMKWNGGEVSLAGGLDIPAGATATLGNQYYYFSVPTLATTMTVDGTLTIFNSGLTLGASLTDAGTTTPTPTAGIVQLNATGVAEFHGQTYLNDGLNDGTLSGFTGTGTLRKVGASTSSLMVQDFAGTIDDPHGQFLFNTGYSTITQATLDGGLSVLKIDGATVMANEDLSIDTLSLLNGRLDGTGSLTVNSQMDWTGGSTNGSGDLVIASGAHVNFGDTATPNAYVRYLYLGRDMTIQGTADMGNAFVYLGNRYYDRATQATITQPGFLTVDTGGTLDFQNTQGDLRIYNHAYFAAGDAIGIVNLGAITASAGTQTTRLTMARHEGSITAADGRFEIDAGVFEVDQATDDGIFAIADVVGGTVNILEDVSWAELTMAGGTLSGPGDLTLTSALNWNNGTLSGDGKVILAQGANGEIGAGAASTATLYLQRELVVAGDADMEGALLRLGNYVYDATQGLNINQPGVLTIDPTGTLRLIGDNANFSNYRSIGPAAAAGNQIDNNGQIIKDGGGISSVSNGVQLVGSGSYLTQDGVFEVRSGTTLVINGSAALSHIRLNGGTLDVTADSSITDLEVVAGTVTGVGDLTITGDYRQTGGTLTGTGTLIIGTGAAAQFGPEYTGVSAASHISLDVARDLTIQGTATVEQAYLRLGVAGTPHAGVDVTIATGGTLNMEGAHARLQDYRSSAGLPNAVINNGTIQKTGDGVAEIDPTIALSGSGSVSAPTGQITTPAGDVGSFTPPATTPIYADTVGNGVTRVVTAADGVTDISVTGGVLQVDEDITLANLSMTNGRIEGTGIITVTGRFDWQGGEFRAGGEVIVAAGAQAVLGEALNVEAPVNHGSLYLGRTLTIAGSAVQEQATLRLGSTQSGPDTHGILNITSTGSYEARDFNSDIYRYRDASDGTLSEIILDGSFTKTGTGQTRLNGLPVSGSGTLSHAGTGTGTLYLDNMTTTMDSPGSTLTGDIEISGGRFIIDADTDLSGLTSLRVINSTLIVSGDVSLAGLILQDSTMHVIDTLTVTGSYTAYASTVTGGGEVIVDAGASAEILSNRSYPTNHYLGVTLTVDGDLVVDGSVVRMGQSYYDSTQAQYVSFGGRVDVGTTGSLTLRGDYGDIVLGQTVAGVTAEVVVDGTLIKEGGGTSNIYGVQLGATATVQIVDGVLELTGGTLDLTQAMVDAGLTDIALSGGELVITEDITLTSLAISGGTLSGDGDLTITTALTTTGGGTLSGGEIIIADTAKAEIGSYYYSALGRNLTVHGEAEVTNAMYLGVQTYDQTLAQYVYTGGVLDVSATGTLRVSGAGAIHLTTTPPAGTNWGVTSTGTIVSEVPELNIPLLDGSASSFQLNNGVIVHSRGDLLLTQAMVDAGLTGLKVTSGTVTVDEDVTLPRLSLSGGEVKGTGTLTVSQDFDWVSGTMSGTGVTHLADTADVLFGYDPATTTASGFGYLTRTLEIEGDADLGNMTLSLGQRGIYDSTTGLYAFDHGVVSVLGTGMLTINGDRNSISRRYSGYDEDDSGVANAGAIVKTGGGISAISLLSNTGTFDFQDGILTLSGGELTYSQALIDAGFTEIVVQSGTFTVSEALSVDNLTVTGGTLIIQDDVTVLQAFDWQHGTIETGDATLTIADTATATFGLPFDPENPFSSHTVNLRGDMDVAGTAAFGSVQLYLGQSTYNSQLRQYEQKPGTLDILSTGVLTMDGPRADILVSSFNNGVTTGVDVGVNVQGTLAKINGGSSEVPLYGDNTSGTFQQVSGQFALTAPWQDSGLTEVVLTPEMVANGLDHVRVEDAVLYVGQDLSVGTLELANNAALAGPGDVTVTGGFEISDASLLGTGDLILDAASVSRFGEAAIPDQYDVAEAILIAQTVEVRGTAIIEQADMLLGGSQASGNGFFDTDAFQFVTDLDTAAPGTLVIADTGTVEFFGPQTDFDLGNDAPATAASGISNAGTILKSGSGTTTINTGIDFDSTGIIQVIGGSFDAPGTVFDFGI</sequence>
<dbReference type="Gene3D" id="2.60.40.10">
    <property type="entry name" value="Immunoglobulins"/>
    <property type="match status" value="6"/>
</dbReference>
<evidence type="ECO:0000259" key="10">
    <source>
        <dbReference type="Pfam" id="PF22544"/>
    </source>
</evidence>
<comment type="caution">
    <text evidence="11">The sequence shown here is derived from an EMBL/GenBank/DDBJ whole genome shotgun (WGS) entry which is preliminary data.</text>
</comment>
<evidence type="ECO:0000259" key="9">
    <source>
        <dbReference type="Pfam" id="PF19077"/>
    </source>
</evidence>
<dbReference type="Pfam" id="PF00353">
    <property type="entry name" value="HemolysinCabind"/>
    <property type="match status" value="7"/>
</dbReference>
<dbReference type="PROSITE" id="PS00330">
    <property type="entry name" value="HEMOLYSIN_CALCIUM"/>
    <property type="match status" value="5"/>
</dbReference>
<feature type="domain" description="SbsA Ig-like" evidence="8">
    <location>
        <begin position="1513"/>
        <end position="1610"/>
    </location>
</feature>
<keyword evidence="4" id="KW-0732">Signal</keyword>
<feature type="compositionally biased region" description="Low complexity" evidence="7">
    <location>
        <begin position="1985"/>
        <end position="1997"/>
    </location>
</feature>
<dbReference type="InterPro" id="IPR011049">
    <property type="entry name" value="Serralysin-like_metalloprot_C"/>
</dbReference>
<feature type="domain" description="HYDIN/VesB/CFA65-like Ig-like" evidence="10">
    <location>
        <begin position="2529"/>
        <end position="2608"/>
    </location>
</feature>
<keyword evidence="12" id="KW-1185">Reference proteome</keyword>
<dbReference type="SUPFAM" id="SSF49464">
    <property type="entry name" value="Carboxypeptidase regulatory domain-like"/>
    <property type="match status" value="1"/>
</dbReference>
<accession>A0ABV3LA42</accession>
<dbReference type="InterPro" id="IPR053879">
    <property type="entry name" value="HYDIN_VesB_CFA65-like_Ig"/>
</dbReference>
<dbReference type="CDD" id="cd03398">
    <property type="entry name" value="PAP2_haloperoxidase"/>
    <property type="match status" value="1"/>
</dbReference>
<dbReference type="EMBL" id="JBFBVU010000029">
    <property type="protein sequence ID" value="MEV8468445.1"/>
    <property type="molecule type" value="Genomic_DNA"/>
</dbReference>
<evidence type="ECO:0000313" key="12">
    <source>
        <dbReference type="Proteomes" id="UP001553161"/>
    </source>
</evidence>
<protein>
    <submittedName>
        <fullName evidence="11">Ig-like domain-containing protein</fullName>
    </submittedName>
</protein>
<evidence type="ECO:0000256" key="1">
    <source>
        <dbReference type="ARBA" id="ARBA00004138"/>
    </source>
</evidence>
<dbReference type="InterPro" id="IPR008969">
    <property type="entry name" value="CarboxyPept-like_regulatory"/>
</dbReference>
<proteinExistence type="predicted"/>
<dbReference type="Proteomes" id="UP001553161">
    <property type="component" value="Unassembled WGS sequence"/>
</dbReference>
<dbReference type="Pfam" id="PF22544">
    <property type="entry name" value="HYDIN_VesB_CFA65-like_Ig"/>
    <property type="match status" value="1"/>
</dbReference>
<evidence type="ECO:0000256" key="2">
    <source>
        <dbReference type="ARBA" id="ARBA00004496"/>
    </source>
</evidence>
<dbReference type="SUPFAM" id="SSF55486">
    <property type="entry name" value="Metalloproteases ('zincins'), catalytic domain"/>
    <property type="match status" value="1"/>
</dbReference>
<dbReference type="Gene3D" id="1.10.606.20">
    <property type="match status" value="1"/>
</dbReference>
<dbReference type="Gene3D" id="3.40.390.10">
    <property type="entry name" value="Collagenase (Catalytic Domain)"/>
    <property type="match status" value="1"/>
</dbReference>
<dbReference type="InterPro" id="IPR024079">
    <property type="entry name" value="MetalloPept_cat_dom_sf"/>
</dbReference>
<evidence type="ECO:0000259" key="8">
    <source>
        <dbReference type="Pfam" id="PF13205"/>
    </source>
</evidence>
<dbReference type="Pfam" id="PF19077">
    <property type="entry name" value="Big_13"/>
    <property type="match status" value="2"/>
</dbReference>
<evidence type="ECO:0000256" key="5">
    <source>
        <dbReference type="ARBA" id="ARBA00023069"/>
    </source>
</evidence>
<evidence type="ECO:0000313" key="11">
    <source>
        <dbReference type="EMBL" id="MEV8468445.1"/>
    </source>
</evidence>
<gene>
    <name evidence="11" type="ORF">AB0T83_16845</name>
</gene>
<dbReference type="InterPro" id="IPR044016">
    <property type="entry name" value="Big_13"/>
</dbReference>
<dbReference type="InterPro" id="IPR001343">
    <property type="entry name" value="Hemolysn_Ca-bd"/>
</dbReference>
<feature type="domain" description="Bacterial Ig-like" evidence="9">
    <location>
        <begin position="1357"/>
        <end position="1414"/>
    </location>
</feature>
<dbReference type="SUPFAM" id="SSF101908">
    <property type="entry name" value="Putative isomerase YbhE"/>
    <property type="match status" value="1"/>
</dbReference>
<dbReference type="InterPro" id="IPR052559">
    <property type="entry name" value="V-haloperoxidase"/>
</dbReference>
<dbReference type="SUPFAM" id="SSF51120">
    <property type="entry name" value="beta-Roll"/>
    <property type="match status" value="3"/>
</dbReference>
<organism evidence="11 12">
    <name type="scientific">Meridianimarinicoccus marinus</name>
    <dbReference type="NCBI Taxonomy" id="3231483"/>
    <lineage>
        <taxon>Bacteria</taxon>
        <taxon>Pseudomonadati</taxon>
        <taxon>Pseudomonadota</taxon>
        <taxon>Alphaproteobacteria</taxon>
        <taxon>Rhodobacterales</taxon>
        <taxon>Paracoccaceae</taxon>
        <taxon>Meridianimarinicoccus</taxon>
    </lineage>
</organism>
<keyword evidence="5" id="KW-0969">Cilium</keyword>
<dbReference type="InterPro" id="IPR014755">
    <property type="entry name" value="Cu-Rt/internalin_Ig-like"/>
</dbReference>
<feature type="domain" description="Bacterial Ig-like" evidence="9">
    <location>
        <begin position="735"/>
        <end position="837"/>
    </location>
</feature>
<evidence type="ECO:0000256" key="6">
    <source>
        <dbReference type="ARBA" id="ARBA00023273"/>
    </source>
</evidence>
<dbReference type="PRINTS" id="PR00313">
    <property type="entry name" value="CABNDNGRPT"/>
</dbReference>
<evidence type="ECO:0000256" key="4">
    <source>
        <dbReference type="ARBA" id="ARBA00022729"/>
    </source>
</evidence>
<reference evidence="11 12" key="1">
    <citation type="submission" date="2024-07" db="EMBL/GenBank/DDBJ databases">
        <authorList>
            <person name="Kang M."/>
        </authorList>
    </citation>
    <scope>NUCLEOTIDE SEQUENCE [LARGE SCALE GENOMIC DNA]</scope>
    <source>
        <strain evidence="11 12">DFM31</strain>
    </source>
</reference>
<name>A0ABV3LA42_9RHOB</name>
<comment type="subcellular location">
    <subcellularLocation>
        <location evidence="1">Cell projection</location>
        <location evidence="1">Cilium</location>
    </subcellularLocation>
    <subcellularLocation>
        <location evidence="2">Cytoplasm</location>
    </subcellularLocation>
</comment>
<dbReference type="InterPro" id="IPR036938">
    <property type="entry name" value="PAP2/HPO_sf"/>
</dbReference>
<dbReference type="PANTHER" id="PTHR34599:SF1">
    <property type="entry name" value="PHOSPHATIDIC ACID PHOSPHATASE TYPE 2_HALOPEROXIDASE DOMAIN-CONTAINING PROTEIN"/>
    <property type="match status" value="1"/>
</dbReference>
<keyword evidence="3" id="KW-0963">Cytoplasm</keyword>
<evidence type="ECO:0000256" key="7">
    <source>
        <dbReference type="SAM" id="MobiDB-lite"/>
    </source>
</evidence>
<dbReference type="Gene3D" id="2.60.40.1220">
    <property type="match status" value="1"/>
</dbReference>
<dbReference type="Pfam" id="PF13205">
    <property type="entry name" value="Big_5"/>
    <property type="match status" value="1"/>
</dbReference>
<feature type="region of interest" description="Disordered" evidence="7">
    <location>
        <begin position="1974"/>
        <end position="2002"/>
    </location>
</feature>